<dbReference type="Proteomes" id="UP001198701">
    <property type="component" value="Unassembled WGS sequence"/>
</dbReference>
<protein>
    <submittedName>
        <fullName evidence="2">PEP-CTERM sorting domain-containing protein</fullName>
    </submittedName>
</protein>
<dbReference type="RefSeq" id="WP_229432730.1">
    <property type="nucleotide sequence ID" value="NZ_JAJHPV010000013.1"/>
</dbReference>
<evidence type="ECO:0000256" key="1">
    <source>
        <dbReference type="SAM" id="SignalP"/>
    </source>
</evidence>
<evidence type="ECO:0000313" key="2">
    <source>
        <dbReference type="EMBL" id="MCC6071845.1"/>
    </source>
</evidence>
<keyword evidence="3" id="KW-1185">Reference proteome</keyword>
<proteinExistence type="predicted"/>
<dbReference type="EMBL" id="JAJHPV010000013">
    <property type="protein sequence ID" value="MCC6071845.1"/>
    <property type="molecule type" value="Genomic_DNA"/>
</dbReference>
<accession>A0ABS8IXA4</accession>
<feature type="chain" id="PRO_5046977809" evidence="1">
    <location>
        <begin position="46"/>
        <end position="254"/>
    </location>
</feature>
<dbReference type="InterPro" id="IPR013424">
    <property type="entry name" value="Ice-binding_C"/>
</dbReference>
<dbReference type="NCBIfam" id="TIGR02595">
    <property type="entry name" value="PEP_CTERM"/>
    <property type="match status" value="1"/>
</dbReference>
<sequence length="254" mass="27377">MRLPAPRSAALPLLLRFCRFAATAKLRSMQRSCMLLLALPFAALADPVTVTTHSTGTSHTNDTVLNTLGLNPSTTTEPLPYELTLRSTFDRDTTTPRPGFWAWNDASEVVIDFRIGDQAYHYDGTAKSNANLSAQSVNVEEYGHGVWFETPYLVWGFHHQLLGPTGSMGFEAPLAPLYADDSDGVHGYFAVSVDPTAPEVGSFSIEGRTATISVHVAPVPEPASFALLAAGLSMLGLLRRSGRNTRVRCDGAAP</sequence>
<keyword evidence="1" id="KW-0732">Signal</keyword>
<comment type="caution">
    <text evidence="2">The sequence shown here is derived from an EMBL/GenBank/DDBJ whole genome shotgun (WGS) entry which is preliminary data.</text>
</comment>
<organism evidence="2 3">
    <name type="scientific">Massilia agrisoli</name>
    <dbReference type="NCBI Taxonomy" id="2892444"/>
    <lineage>
        <taxon>Bacteria</taxon>
        <taxon>Pseudomonadati</taxon>
        <taxon>Pseudomonadota</taxon>
        <taxon>Betaproteobacteria</taxon>
        <taxon>Burkholderiales</taxon>
        <taxon>Oxalobacteraceae</taxon>
        <taxon>Telluria group</taxon>
        <taxon>Massilia</taxon>
    </lineage>
</organism>
<gene>
    <name evidence="2" type="ORF">LMJ30_12825</name>
</gene>
<reference evidence="2 3" key="1">
    <citation type="submission" date="2021-11" db="EMBL/GenBank/DDBJ databases">
        <authorList>
            <person name="Huq M.A."/>
        </authorList>
    </citation>
    <scope>NUCLEOTIDE SEQUENCE [LARGE SCALE GENOMIC DNA]</scope>
    <source>
        <strain evidence="2 3">MAHUQ-52</strain>
    </source>
</reference>
<feature type="signal peptide" evidence="1">
    <location>
        <begin position="1"/>
        <end position="45"/>
    </location>
</feature>
<evidence type="ECO:0000313" key="3">
    <source>
        <dbReference type="Proteomes" id="UP001198701"/>
    </source>
</evidence>
<name>A0ABS8IXA4_9BURK</name>